<evidence type="ECO:0000259" key="12">
    <source>
        <dbReference type="Pfam" id="PF18317"/>
    </source>
</evidence>
<evidence type="ECO:0000256" key="7">
    <source>
        <dbReference type="ARBA" id="ARBA00049442"/>
    </source>
</evidence>
<comment type="subunit">
    <text evidence="9">Homodimer.</text>
</comment>
<sequence>MRELTAISTGTQVCAIIGNPVSHSLSPAIHNAAFEAMGLNFVYVAFRVEDVKSALAGMRALENFRGMSVTIPHKIETMKYMDEISPLDRHIGSINTVINEKGRLTGLGTDGPGALKAIRDAGVELDGKSVLMLGAGGASRAIAFTLAQNADLREISLLDIDRDMIKQLAADLDAGTKTRIRADMMSDASINSNMKGADLIINCTPVGMHPKEDSSLVPVGCFRPGQVVFDVVYTPLKTRLLKDAEASGLKIIAGVDMFINQAILQFERFTGVNAPEGVMRRVVMEHLKS</sequence>
<protein>
    <recommendedName>
        <fullName evidence="2 9">Shikimate dehydrogenase (NADP(+))</fullName>
        <shortName evidence="9">SDH</shortName>
        <ecNumber evidence="2 9">1.1.1.25</ecNumber>
    </recommendedName>
</protein>
<comment type="function">
    <text evidence="9">Involved in the biosynthesis of the chorismate, which leads to the biosynthesis of aromatic amino acids. Catalyzes the reversible NADPH linked reduction of 3-dehydroshikimate (DHSA) to yield shikimate (SA).</text>
</comment>
<dbReference type="HAMAP" id="MF_00222">
    <property type="entry name" value="Shikimate_DH_AroE"/>
    <property type="match status" value="1"/>
</dbReference>
<evidence type="ECO:0000259" key="11">
    <source>
        <dbReference type="Pfam" id="PF08501"/>
    </source>
</evidence>
<feature type="binding site" evidence="9">
    <location>
        <position position="254"/>
    </location>
    <ligand>
        <name>NADP(+)</name>
        <dbReference type="ChEBI" id="CHEBI:58349"/>
    </ligand>
</feature>
<comment type="catalytic activity">
    <reaction evidence="7 9">
        <text>shikimate + NADP(+) = 3-dehydroshikimate + NADPH + H(+)</text>
        <dbReference type="Rhea" id="RHEA:17737"/>
        <dbReference type="ChEBI" id="CHEBI:15378"/>
        <dbReference type="ChEBI" id="CHEBI:16630"/>
        <dbReference type="ChEBI" id="CHEBI:36208"/>
        <dbReference type="ChEBI" id="CHEBI:57783"/>
        <dbReference type="ChEBI" id="CHEBI:58349"/>
        <dbReference type="EC" id="1.1.1.25"/>
    </reaction>
</comment>
<accession>A0A445MW65</accession>
<feature type="binding site" evidence="9">
    <location>
        <position position="231"/>
    </location>
    <ligand>
        <name>NADP(+)</name>
        <dbReference type="ChEBI" id="CHEBI:58349"/>
    </ligand>
</feature>
<feature type="binding site" evidence="9">
    <location>
        <position position="70"/>
    </location>
    <ligand>
        <name>shikimate</name>
        <dbReference type="ChEBI" id="CHEBI:36208"/>
    </ligand>
</feature>
<dbReference type="GO" id="GO:0050661">
    <property type="term" value="F:NADP binding"/>
    <property type="evidence" value="ECO:0007669"/>
    <property type="project" value="InterPro"/>
</dbReference>
<feature type="active site" description="Proton acceptor" evidence="9">
    <location>
        <position position="74"/>
    </location>
</feature>
<dbReference type="EC" id="1.1.1.25" evidence="2 9"/>
<evidence type="ECO:0000256" key="4">
    <source>
        <dbReference type="ARBA" id="ARBA00022857"/>
    </source>
</evidence>
<dbReference type="GO" id="GO:0009423">
    <property type="term" value="P:chorismate biosynthetic process"/>
    <property type="evidence" value="ECO:0007669"/>
    <property type="project" value="UniProtKB-UniRule"/>
</dbReference>
<comment type="caution">
    <text evidence="9">Lacks conserved residue(s) required for the propagation of feature annotation.</text>
</comment>
<dbReference type="UniPathway" id="UPA00053">
    <property type="reaction ID" value="UER00087"/>
</dbReference>
<dbReference type="InterPro" id="IPR022893">
    <property type="entry name" value="Shikimate_DH_fam"/>
</dbReference>
<evidence type="ECO:0000256" key="5">
    <source>
        <dbReference type="ARBA" id="ARBA00023002"/>
    </source>
</evidence>
<evidence type="ECO:0000256" key="6">
    <source>
        <dbReference type="ARBA" id="ARBA00023141"/>
    </source>
</evidence>
<feature type="domain" description="Saccharopine dehydrogenase NADP binding" evidence="10">
    <location>
        <begin position="130"/>
        <end position="205"/>
    </location>
</feature>
<dbReference type="InterPro" id="IPR005097">
    <property type="entry name" value="Sacchrp_dh_NADP-bd"/>
</dbReference>
<dbReference type="InterPro" id="IPR013708">
    <property type="entry name" value="Shikimate_DH-bd_N"/>
</dbReference>
<keyword evidence="4 9" id="KW-0521">NADP</keyword>
<dbReference type="Gene3D" id="3.40.50.10860">
    <property type="entry name" value="Leucine Dehydrogenase, chain A, domain 1"/>
    <property type="match status" value="1"/>
</dbReference>
<dbReference type="GO" id="GO:0009073">
    <property type="term" value="P:aromatic amino acid family biosynthetic process"/>
    <property type="evidence" value="ECO:0007669"/>
    <property type="project" value="UniProtKB-KW"/>
</dbReference>
<keyword evidence="3 9" id="KW-0028">Amino-acid biosynthesis</keyword>
<dbReference type="GO" id="GO:0008652">
    <property type="term" value="P:amino acid biosynthetic process"/>
    <property type="evidence" value="ECO:0007669"/>
    <property type="project" value="UniProtKB-KW"/>
</dbReference>
<feature type="binding site" evidence="9">
    <location>
        <position position="110"/>
    </location>
    <ligand>
        <name>shikimate</name>
        <dbReference type="ChEBI" id="CHEBI:36208"/>
    </ligand>
</feature>
<dbReference type="Gene3D" id="3.40.50.720">
    <property type="entry name" value="NAD(P)-binding Rossmann-like Domain"/>
    <property type="match status" value="1"/>
</dbReference>
<dbReference type="Pfam" id="PF08501">
    <property type="entry name" value="Shikimate_dh_N"/>
    <property type="match status" value="1"/>
</dbReference>
<evidence type="ECO:0000256" key="1">
    <source>
        <dbReference type="ARBA" id="ARBA00004871"/>
    </source>
</evidence>
<feature type="binding site" evidence="9">
    <location>
        <begin position="24"/>
        <end position="26"/>
    </location>
    <ligand>
        <name>shikimate</name>
        <dbReference type="ChEBI" id="CHEBI:36208"/>
    </ligand>
</feature>
<name>A0A445MW65_9BACT</name>
<proteinExistence type="inferred from homology"/>
<dbReference type="InterPro" id="IPR046346">
    <property type="entry name" value="Aminoacid_DH-like_N_sf"/>
</dbReference>
<evidence type="ECO:0000256" key="3">
    <source>
        <dbReference type="ARBA" id="ARBA00022605"/>
    </source>
</evidence>
<dbReference type="GO" id="GO:0004764">
    <property type="term" value="F:shikimate 3-dehydrogenase (NADP+) activity"/>
    <property type="evidence" value="ECO:0007669"/>
    <property type="project" value="UniProtKB-UniRule"/>
</dbReference>
<dbReference type="NCBIfam" id="TIGR00507">
    <property type="entry name" value="aroE"/>
    <property type="match status" value="1"/>
</dbReference>
<organism evidence="13">
    <name type="scientific">uncultured Desulfobacterium sp</name>
    <dbReference type="NCBI Taxonomy" id="201089"/>
    <lineage>
        <taxon>Bacteria</taxon>
        <taxon>Pseudomonadati</taxon>
        <taxon>Thermodesulfobacteriota</taxon>
        <taxon>Desulfobacteria</taxon>
        <taxon>Desulfobacterales</taxon>
        <taxon>Desulfobacteriaceae</taxon>
        <taxon>Desulfobacterium</taxon>
        <taxon>environmental samples</taxon>
    </lineage>
</organism>
<dbReference type="PANTHER" id="PTHR21089:SF1">
    <property type="entry name" value="BIFUNCTIONAL 3-DEHYDROQUINATE DEHYDRATASE_SHIKIMATE DEHYDROGENASE, CHLOROPLASTIC"/>
    <property type="match status" value="1"/>
</dbReference>
<dbReference type="SUPFAM" id="SSF53223">
    <property type="entry name" value="Aminoacid dehydrogenase-like, N-terminal domain"/>
    <property type="match status" value="1"/>
</dbReference>
<dbReference type="AlphaFoldDB" id="A0A445MW65"/>
<keyword evidence="6 9" id="KW-0057">Aromatic amino acid biosynthesis</keyword>
<dbReference type="GO" id="GO:0019632">
    <property type="term" value="P:shikimate metabolic process"/>
    <property type="evidence" value="ECO:0007669"/>
    <property type="project" value="InterPro"/>
</dbReference>
<feature type="binding site" evidence="9">
    <location>
        <position position="261"/>
    </location>
    <ligand>
        <name>shikimate</name>
        <dbReference type="ChEBI" id="CHEBI:36208"/>
    </ligand>
</feature>
<dbReference type="Pfam" id="PF03435">
    <property type="entry name" value="Sacchrp_dh_NADP"/>
    <property type="match status" value="1"/>
</dbReference>
<feature type="domain" description="Shikimate dehydrogenase substrate binding N-terminal" evidence="11">
    <location>
        <begin position="16"/>
        <end position="97"/>
    </location>
</feature>
<dbReference type="InterPro" id="IPR036291">
    <property type="entry name" value="NAD(P)-bd_dom_sf"/>
</dbReference>
<evidence type="ECO:0000259" key="10">
    <source>
        <dbReference type="Pfam" id="PF03435"/>
    </source>
</evidence>
<feature type="binding site" evidence="9">
    <location>
        <begin position="134"/>
        <end position="138"/>
    </location>
    <ligand>
        <name>NADP(+)</name>
        <dbReference type="ChEBI" id="CHEBI:58349"/>
    </ligand>
</feature>
<dbReference type="CDD" id="cd01065">
    <property type="entry name" value="NAD_bind_Shikimate_DH"/>
    <property type="match status" value="1"/>
</dbReference>
<feature type="binding site" evidence="9">
    <location>
        <position position="95"/>
    </location>
    <ligand>
        <name>shikimate</name>
        <dbReference type="ChEBI" id="CHEBI:36208"/>
    </ligand>
</feature>
<dbReference type="SUPFAM" id="SSF51735">
    <property type="entry name" value="NAD(P)-binding Rossmann-fold domains"/>
    <property type="match status" value="1"/>
</dbReference>
<reference evidence="13" key="1">
    <citation type="submission" date="2018-01" db="EMBL/GenBank/DDBJ databases">
        <authorList>
            <person name="Regsiter A."/>
            <person name="William W."/>
        </authorList>
    </citation>
    <scope>NUCLEOTIDE SEQUENCE</scope>
    <source>
        <strain evidence="13">TRIP AH-1</strain>
    </source>
</reference>
<evidence type="ECO:0000256" key="9">
    <source>
        <dbReference type="HAMAP-Rule" id="MF_00222"/>
    </source>
</evidence>
<feature type="domain" description="SDH C-terminal" evidence="12">
    <location>
        <begin position="254"/>
        <end position="284"/>
    </location>
</feature>
<evidence type="ECO:0000313" key="13">
    <source>
        <dbReference type="EMBL" id="SPD73720.1"/>
    </source>
</evidence>
<dbReference type="PANTHER" id="PTHR21089">
    <property type="entry name" value="SHIKIMATE DEHYDROGENASE"/>
    <property type="match status" value="1"/>
</dbReference>
<gene>
    <name evidence="9 13" type="primary">aroE</name>
    <name evidence="13" type="ORF">PITCH_A1920059</name>
</gene>
<dbReference type="InterPro" id="IPR011342">
    <property type="entry name" value="Shikimate_DH"/>
</dbReference>
<dbReference type="NCBIfam" id="NF001319">
    <property type="entry name" value="PRK00258.3-3"/>
    <property type="match status" value="1"/>
</dbReference>
<comment type="pathway">
    <text evidence="1 9">Metabolic intermediate biosynthesis; chorismate biosynthesis; chorismate from D-erythrose 4-phosphate and phosphoenolpyruvate: step 4/7.</text>
</comment>
<dbReference type="EMBL" id="OJIN01000104">
    <property type="protein sequence ID" value="SPD73720.1"/>
    <property type="molecule type" value="Genomic_DNA"/>
</dbReference>
<evidence type="ECO:0000256" key="2">
    <source>
        <dbReference type="ARBA" id="ARBA00012962"/>
    </source>
</evidence>
<dbReference type="FunFam" id="3.40.50.720:FF:000086">
    <property type="entry name" value="Quinate/shikimate dehydrogenase"/>
    <property type="match status" value="1"/>
</dbReference>
<dbReference type="Pfam" id="PF18317">
    <property type="entry name" value="SDH_C"/>
    <property type="match status" value="1"/>
</dbReference>
<keyword evidence="5 9" id="KW-0560">Oxidoreductase</keyword>
<feature type="binding site" evidence="9">
    <location>
        <position position="233"/>
    </location>
    <ligand>
        <name>shikimate</name>
        <dbReference type="ChEBI" id="CHEBI:36208"/>
    </ligand>
</feature>
<comment type="similarity">
    <text evidence="9">Belongs to the shikimate dehydrogenase family.</text>
</comment>
<comment type="pathway">
    <text evidence="8">Aromatic compound metabolism; 3,4-dihydroxybenzoate biosynthesis; 3-dehydroquinate from D-quinate (NAD(+) route).</text>
</comment>
<evidence type="ECO:0000256" key="8">
    <source>
        <dbReference type="ARBA" id="ARBA00060613"/>
    </source>
</evidence>
<dbReference type="InterPro" id="IPR041121">
    <property type="entry name" value="SDH_C"/>
</dbReference>